<comment type="caution">
    <text evidence="1">The sequence shown here is derived from an EMBL/GenBank/DDBJ whole genome shotgun (WGS) entry which is preliminary data.</text>
</comment>
<reference evidence="1" key="2">
    <citation type="submission" date="2020-09" db="EMBL/GenBank/DDBJ databases">
        <authorList>
            <person name="Sun Q."/>
            <person name="Zhou Y."/>
        </authorList>
    </citation>
    <scope>NUCLEOTIDE SEQUENCE</scope>
    <source>
        <strain evidence="1">CGMCC 4.3508</strain>
    </source>
</reference>
<name>A0A917VNZ2_9NOCA</name>
<dbReference type="AlphaFoldDB" id="A0A917VNZ2"/>
<protein>
    <submittedName>
        <fullName evidence="1">Uncharacterized protein</fullName>
    </submittedName>
</protein>
<dbReference type="Proteomes" id="UP000638263">
    <property type="component" value="Unassembled WGS sequence"/>
</dbReference>
<accession>A0A917VNZ2</accession>
<sequence length="251" mass="28355">MRFTAIVEAVTTGLRWAYAELPAGDPVRDGVAQARDLLLRRLDNPDVLLNNPVRHVPPDTITGRFGTVRYLRRGEHDADFVDDGLTVVGIDREGRSGLFFRPAELDKDERTGHLDLTVTESSDTDLVRKVAEELGLDVDAAALYLQFLALPEPTDHNVRTWNHWSPARHRKAGTTLLGRKLVVHGSRTRAGRTLFLPGEWIEYDWLGSVHPREKFKDDLTAAAETSDRPGSFDWWLLPDRFAFAWNNRPAP</sequence>
<dbReference type="RefSeq" id="WP_062996891.1">
    <property type="nucleotide sequence ID" value="NZ_BMMH01000002.1"/>
</dbReference>
<organism evidence="1 2">
    <name type="scientific">Nocardia jinanensis</name>
    <dbReference type="NCBI Taxonomy" id="382504"/>
    <lineage>
        <taxon>Bacteria</taxon>
        <taxon>Bacillati</taxon>
        <taxon>Actinomycetota</taxon>
        <taxon>Actinomycetes</taxon>
        <taxon>Mycobacteriales</taxon>
        <taxon>Nocardiaceae</taxon>
        <taxon>Nocardia</taxon>
    </lineage>
</organism>
<proteinExistence type="predicted"/>
<evidence type="ECO:0000313" key="1">
    <source>
        <dbReference type="EMBL" id="GGL00100.1"/>
    </source>
</evidence>
<keyword evidence="2" id="KW-1185">Reference proteome</keyword>
<reference evidence="1" key="1">
    <citation type="journal article" date="2014" name="Int. J. Syst. Evol. Microbiol.">
        <title>Complete genome sequence of Corynebacterium casei LMG S-19264T (=DSM 44701T), isolated from a smear-ripened cheese.</title>
        <authorList>
            <consortium name="US DOE Joint Genome Institute (JGI-PGF)"/>
            <person name="Walter F."/>
            <person name="Albersmeier A."/>
            <person name="Kalinowski J."/>
            <person name="Ruckert C."/>
        </authorList>
    </citation>
    <scope>NUCLEOTIDE SEQUENCE</scope>
    <source>
        <strain evidence="1">CGMCC 4.3508</strain>
    </source>
</reference>
<dbReference type="EMBL" id="BMMH01000002">
    <property type="protein sequence ID" value="GGL00100.1"/>
    <property type="molecule type" value="Genomic_DNA"/>
</dbReference>
<gene>
    <name evidence="1" type="ORF">GCM10011588_13460</name>
</gene>
<evidence type="ECO:0000313" key="2">
    <source>
        <dbReference type="Proteomes" id="UP000638263"/>
    </source>
</evidence>